<dbReference type="InterPro" id="IPR000709">
    <property type="entry name" value="Leu_Ile_Val-bd"/>
</dbReference>
<dbReference type="InterPro" id="IPR028082">
    <property type="entry name" value="Peripla_BP_I"/>
</dbReference>
<protein>
    <submittedName>
        <fullName evidence="7">Amino acid ABC substrate-binding protein</fullName>
    </submittedName>
</protein>
<reference evidence="8" key="1">
    <citation type="journal article" date="2019" name="Int. J. Syst. Evol. Microbiol.">
        <title>The Global Catalogue of Microorganisms (GCM) 10K type strain sequencing project: providing services to taxonomists for standard genome sequencing and annotation.</title>
        <authorList>
            <consortium name="The Broad Institute Genomics Platform"/>
            <consortium name="The Broad Institute Genome Sequencing Center for Infectious Disease"/>
            <person name="Wu L."/>
            <person name="Ma J."/>
        </authorList>
    </citation>
    <scope>NUCLEOTIDE SEQUENCE [LARGE SCALE GENOMIC DNA]</scope>
    <source>
        <strain evidence="8">KCTC 23314</strain>
    </source>
</reference>
<evidence type="ECO:0000313" key="7">
    <source>
        <dbReference type="EMBL" id="GHC69547.1"/>
    </source>
</evidence>
<evidence type="ECO:0000256" key="4">
    <source>
        <dbReference type="ARBA" id="ARBA00022970"/>
    </source>
</evidence>
<dbReference type="SUPFAM" id="SSF53822">
    <property type="entry name" value="Periplasmic binding protein-like I"/>
    <property type="match status" value="1"/>
</dbReference>
<dbReference type="PRINTS" id="PR00337">
    <property type="entry name" value="LEUILEVALBP"/>
</dbReference>
<proteinExistence type="inferred from homology"/>
<dbReference type="EMBL" id="BMYK01000001">
    <property type="protein sequence ID" value="GHC69547.1"/>
    <property type="molecule type" value="Genomic_DNA"/>
</dbReference>
<evidence type="ECO:0000256" key="5">
    <source>
        <dbReference type="SAM" id="SignalP"/>
    </source>
</evidence>
<dbReference type="Proteomes" id="UP000626210">
    <property type="component" value="Unassembled WGS sequence"/>
</dbReference>
<comment type="caution">
    <text evidence="7">The sequence shown here is derived from an EMBL/GenBank/DDBJ whole genome shotgun (WGS) entry which is preliminary data.</text>
</comment>
<sequence length="418" mass="45052">MPAIPRRSVLKASALAAAAATGLPGLVRAQSGPLKIGLITPLSGPQEFIGSYVKNGADVAIEQINKAGGILGRQVALEIRDDKANPAAALAAARELLGAGVNLHTGGISSAVVLALGPVMQQEKGVFMTCGAGTEKMNHENYSPNLFRPGDAPDARTRAQAKLMAQKYPDITRWTGLVPDHEYGRTTWSIFVDALLEFYPAIAGKKPTVLEPILMPYGVSDYRNSITQALRQQADGVFNCTYGGDAITMFQQARGFNLMGRYKVICDAANEFLVARGLKQQLPPMWTGMHYYAEANKGNALSDRFVADYAAKTRDSEPLGWAAEAHASLYAYKQAIEKARSTDTEAVIAALKGLTWDTVTGPRTMRAEDNQAIKDVELVYLEPASTDKGYKVSQYVKVDGKTVIFPPTPGKKLTLRTA</sequence>
<dbReference type="InterPro" id="IPR006311">
    <property type="entry name" value="TAT_signal"/>
</dbReference>
<keyword evidence="4" id="KW-0029">Amino-acid transport</keyword>
<keyword evidence="8" id="KW-1185">Reference proteome</keyword>
<dbReference type="PANTHER" id="PTHR30483">
    <property type="entry name" value="LEUCINE-SPECIFIC-BINDING PROTEIN"/>
    <property type="match status" value="1"/>
</dbReference>
<dbReference type="PROSITE" id="PS51318">
    <property type="entry name" value="TAT"/>
    <property type="match status" value="1"/>
</dbReference>
<gene>
    <name evidence="7" type="ORF">GCM10007320_03110</name>
</gene>
<evidence type="ECO:0000259" key="6">
    <source>
        <dbReference type="Pfam" id="PF13458"/>
    </source>
</evidence>
<accession>A0ABQ3FVG3</accession>
<dbReference type="InterPro" id="IPR028081">
    <property type="entry name" value="Leu-bd"/>
</dbReference>
<dbReference type="Gene3D" id="3.40.50.2300">
    <property type="match status" value="2"/>
</dbReference>
<evidence type="ECO:0000256" key="1">
    <source>
        <dbReference type="ARBA" id="ARBA00010062"/>
    </source>
</evidence>
<feature type="signal peptide" evidence="5">
    <location>
        <begin position="1"/>
        <end position="29"/>
    </location>
</feature>
<keyword evidence="3 5" id="KW-0732">Signal</keyword>
<keyword evidence="2" id="KW-0813">Transport</keyword>
<dbReference type="InterPro" id="IPR051010">
    <property type="entry name" value="BCAA_transport"/>
</dbReference>
<feature type="domain" description="Leucine-binding protein" evidence="6">
    <location>
        <begin position="33"/>
        <end position="382"/>
    </location>
</feature>
<evidence type="ECO:0000256" key="2">
    <source>
        <dbReference type="ARBA" id="ARBA00022448"/>
    </source>
</evidence>
<organism evidence="7 8">
    <name type="scientific">Pseudorhodoferax aquiterrae</name>
    <dbReference type="NCBI Taxonomy" id="747304"/>
    <lineage>
        <taxon>Bacteria</taxon>
        <taxon>Pseudomonadati</taxon>
        <taxon>Pseudomonadota</taxon>
        <taxon>Betaproteobacteria</taxon>
        <taxon>Burkholderiales</taxon>
        <taxon>Comamonadaceae</taxon>
    </lineage>
</organism>
<evidence type="ECO:0000256" key="3">
    <source>
        <dbReference type="ARBA" id="ARBA00022729"/>
    </source>
</evidence>
<name>A0ABQ3FVG3_9BURK</name>
<dbReference type="PANTHER" id="PTHR30483:SF37">
    <property type="entry name" value="ABC TRANSPORTER SUBSTRATE-BINDING PROTEIN"/>
    <property type="match status" value="1"/>
</dbReference>
<dbReference type="Pfam" id="PF13458">
    <property type="entry name" value="Peripla_BP_6"/>
    <property type="match status" value="1"/>
</dbReference>
<evidence type="ECO:0000313" key="8">
    <source>
        <dbReference type="Proteomes" id="UP000626210"/>
    </source>
</evidence>
<comment type="similarity">
    <text evidence="1">Belongs to the leucine-binding protein family.</text>
</comment>
<feature type="chain" id="PRO_5045750167" evidence="5">
    <location>
        <begin position="30"/>
        <end position="418"/>
    </location>
</feature>
<dbReference type="RefSeq" id="WP_189685267.1">
    <property type="nucleotide sequence ID" value="NZ_BMYK01000001.1"/>
</dbReference>
<dbReference type="CDD" id="cd06330">
    <property type="entry name" value="PBP1_As_SBP-like"/>
    <property type="match status" value="1"/>
</dbReference>